<feature type="non-terminal residue" evidence="4">
    <location>
        <position position="1"/>
    </location>
</feature>
<feature type="domain" description="LysM" evidence="3">
    <location>
        <begin position="3"/>
        <end position="49"/>
    </location>
</feature>
<dbReference type="PROSITE" id="PS51782">
    <property type="entry name" value="LYSM"/>
    <property type="match status" value="2"/>
</dbReference>
<dbReference type="OrthoDB" id="5985073at2759"/>
<dbReference type="CDD" id="cd00118">
    <property type="entry name" value="LysM"/>
    <property type="match status" value="2"/>
</dbReference>
<evidence type="ECO:0000256" key="1">
    <source>
        <dbReference type="ARBA" id="ARBA00022669"/>
    </source>
</evidence>
<keyword evidence="1" id="KW-0147">Chitin-binding</keyword>
<dbReference type="Gene3D" id="3.10.350.10">
    <property type="entry name" value="LysM domain"/>
    <property type="match status" value="2"/>
</dbReference>
<dbReference type="PANTHER" id="PTHR34997">
    <property type="entry name" value="AM15"/>
    <property type="match status" value="1"/>
</dbReference>
<reference evidence="4 5" key="1">
    <citation type="journal article" date="2015" name="Fungal Genet. Biol.">
        <title>Evolution of novel wood decay mechanisms in Agaricales revealed by the genome sequences of Fistulina hepatica and Cylindrobasidium torrendii.</title>
        <authorList>
            <person name="Floudas D."/>
            <person name="Held B.W."/>
            <person name="Riley R."/>
            <person name="Nagy L.G."/>
            <person name="Koehler G."/>
            <person name="Ransdell A.S."/>
            <person name="Younus H."/>
            <person name="Chow J."/>
            <person name="Chiniquy J."/>
            <person name="Lipzen A."/>
            <person name="Tritt A."/>
            <person name="Sun H."/>
            <person name="Haridas S."/>
            <person name="LaButti K."/>
            <person name="Ohm R.A."/>
            <person name="Kues U."/>
            <person name="Blanchette R.A."/>
            <person name="Grigoriev I.V."/>
            <person name="Minto R.E."/>
            <person name="Hibbett D.S."/>
        </authorList>
    </citation>
    <scope>NUCLEOTIDE SEQUENCE [LARGE SCALE GENOMIC DNA]</scope>
    <source>
        <strain evidence="4 5">ATCC 64428</strain>
    </source>
</reference>
<dbReference type="InterPro" id="IPR036779">
    <property type="entry name" value="LysM_dom_sf"/>
</dbReference>
<dbReference type="SMART" id="SM00257">
    <property type="entry name" value="LysM"/>
    <property type="match status" value="1"/>
</dbReference>
<evidence type="ECO:0000313" key="5">
    <source>
        <dbReference type="Proteomes" id="UP000054144"/>
    </source>
</evidence>
<dbReference type="AlphaFoldDB" id="A0A0D7AGD6"/>
<accession>A0A0D7AGD6</accession>
<dbReference type="InterPro" id="IPR018392">
    <property type="entry name" value="LysM"/>
</dbReference>
<dbReference type="Pfam" id="PF01476">
    <property type="entry name" value="LysM"/>
    <property type="match status" value="2"/>
</dbReference>
<feature type="domain" description="LysM" evidence="3">
    <location>
        <begin position="58"/>
        <end position="101"/>
    </location>
</feature>
<gene>
    <name evidence="4" type="ORF">FISHEDRAFT_17040</name>
</gene>
<sequence length="101" mass="11043">CIRTYTVQEGDYCDTISVSQNASTFQLAYLNSAIDANCSNLYINETLCLGLTGEDCTSTYVVGTNDTCESISNSTGVNTTMIYFNNPQIDDECSNIYLSEV</sequence>
<dbReference type="InterPro" id="IPR052210">
    <property type="entry name" value="LysM1-like"/>
</dbReference>
<evidence type="ECO:0000259" key="3">
    <source>
        <dbReference type="PROSITE" id="PS51782"/>
    </source>
</evidence>
<dbReference type="EMBL" id="KN881676">
    <property type="protein sequence ID" value="KIY50219.1"/>
    <property type="molecule type" value="Genomic_DNA"/>
</dbReference>
<dbReference type="Proteomes" id="UP000054144">
    <property type="component" value="Unassembled WGS sequence"/>
</dbReference>
<dbReference type="SUPFAM" id="SSF54106">
    <property type="entry name" value="LysM domain"/>
    <property type="match status" value="2"/>
</dbReference>
<dbReference type="GO" id="GO:0008061">
    <property type="term" value="F:chitin binding"/>
    <property type="evidence" value="ECO:0007669"/>
    <property type="project" value="UniProtKB-KW"/>
</dbReference>
<dbReference type="PANTHER" id="PTHR34997:SF1">
    <property type="entry name" value="PEPTIDOGLYCAN-BINDING LYSIN DOMAIN"/>
    <property type="match status" value="1"/>
</dbReference>
<keyword evidence="5" id="KW-1185">Reference proteome</keyword>
<keyword evidence="2" id="KW-0843">Virulence</keyword>
<evidence type="ECO:0000313" key="4">
    <source>
        <dbReference type="EMBL" id="KIY50219.1"/>
    </source>
</evidence>
<name>A0A0D7AGD6_9AGAR</name>
<organism evidence="4 5">
    <name type="scientific">Fistulina hepatica ATCC 64428</name>
    <dbReference type="NCBI Taxonomy" id="1128425"/>
    <lineage>
        <taxon>Eukaryota</taxon>
        <taxon>Fungi</taxon>
        <taxon>Dikarya</taxon>
        <taxon>Basidiomycota</taxon>
        <taxon>Agaricomycotina</taxon>
        <taxon>Agaricomycetes</taxon>
        <taxon>Agaricomycetidae</taxon>
        <taxon>Agaricales</taxon>
        <taxon>Fistulinaceae</taxon>
        <taxon>Fistulina</taxon>
    </lineage>
</organism>
<feature type="non-terminal residue" evidence="4">
    <location>
        <position position="101"/>
    </location>
</feature>
<protein>
    <recommendedName>
        <fullName evidence="3">LysM domain-containing protein</fullName>
    </recommendedName>
</protein>
<evidence type="ECO:0000256" key="2">
    <source>
        <dbReference type="ARBA" id="ARBA00023026"/>
    </source>
</evidence>
<proteinExistence type="predicted"/>